<dbReference type="EMBL" id="AGNK02003597">
    <property type="status" value="NOT_ANNOTATED_CDS"/>
    <property type="molecule type" value="Genomic_DNA"/>
</dbReference>
<protein>
    <submittedName>
        <fullName evidence="1">Uncharacterized protein</fullName>
    </submittedName>
</protein>
<dbReference type="AlphaFoldDB" id="K3YKM3"/>
<proteinExistence type="predicted"/>
<evidence type="ECO:0000313" key="2">
    <source>
        <dbReference type="Proteomes" id="UP000004995"/>
    </source>
</evidence>
<dbReference type="HOGENOM" id="CLU_2744852_0_0_1"/>
<reference evidence="1" key="2">
    <citation type="submission" date="2018-08" db="UniProtKB">
        <authorList>
            <consortium name="EnsemblPlants"/>
        </authorList>
    </citation>
    <scope>IDENTIFICATION</scope>
    <source>
        <strain evidence="1">Yugu1</strain>
    </source>
</reference>
<keyword evidence="2" id="KW-1185">Reference proteome</keyword>
<dbReference type="Proteomes" id="UP000004995">
    <property type="component" value="Unassembled WGS sequence"/>
</dbReference>
<organism evidence="1 2">
    <name type="scientific">Setaria italica</name>
    <name type="common">Foxtail millet</name>
    <name type="synonym">Panicum italicum</name>
    <dbReference type="NCBI Taxonomy" id="4555"/>
    <lineage>
        <taxon>Eukaryota</taxon>
        <taxon>Viridiplantae</taxon>
        <taxon>Streptophyta</taxon>
        <taxon>Embryophyta</taxon>
        <taxon>Tracheophyta</taxon>
        <taxon>Spermatophyta</taxon>
        <taxon>Magnoliopsida</taxon>
        <taxon>Liliopsida</taxon>
        <taxon>Poales</taxon>
        <taxon>Poaceae</taxon>
        <taxon>PACMAD clade</taxon>
        <taxon>Panicoideae</taxon>
        <taxon>Panicodae</taxon>
        <taxon>Paniceae</taxon>
        <taxon>Cenchrinae</taxon>
        <taxon>Setaria</taxon>
    </lineage>
</organism>
<accession>K3YKM3</accession>
<reference evidence="2" key="1">
    <citation type="journal article" date="2012" name="Nat. Biotechnol.">
        <title>Reference genome sequence of the model plant Setaria.</title>
        <authorList>
            <person name="Bennetzen J.L."/>
            <person name="Schmutz J."/>
            <person name="Wang H."/>
            <person name="Percifield R."/>
            <person name="Hawkins J."/>
            <person name="Pontaroli A.C."/>
            <person name="Estep M."/>
            <person name="Feng L."/>
            <person name="Vaughn J.N."/>
            <person name="Grimwood J."/>
            <person name="Jenkins J."/>
            <person name="Barry K."/>
            <person name="Lindquist E."/>
            <person name="Hellsten U."/>
            <person name="Deshpande S."/>
            <person name="Wang X."/>
            <person name="Wu X."/>
            <person name="Mitros T."/>
            <person name="Triplett J."/>
            <person name="Yang X."/>
            <person name="Ye C.Y."/>
            <person name="Mauro-Herrera M."/>
            <person name="Wang L."/>
            <person name="Li P."/>
            <person name="Sharma M."/>
            <person name="Sharma R."/>
            <person name="Ronald P.C."/>
            <person name="Panaud O."/>
            <person name="Kellogg E.A."/>
            <person name="Brutnell T.P."/>
            <person name="Doust A.N."/>
            <person name="Tuskan G.A."/>
            <person name="Rokhsar D."/>
            <person name="Devos K.M."/>
        </authorList>
    </citation>
    <scope>NUCLEOTIDE SEQUENCE [LARGE SCALE GENOMIC DNA]</scope>
    <source>
        <strain evidence="2">cv. Yugu1</strain>
    </source>
</reference>
<dbReference type="InParanoid" id="K3YKM3"/>
<name>K3YKM3_SETIT</name>
<dbReference type="EnsemblPlants" id="KQL00998">
    <property type="protein sequence ID" value="KQL00998"/>
    <property type="gene ID" value="SETIT_014792mg"/>
</dbReference>
<evidence type="ECO:0000313" key="1">
    <source>
        <dbReference type="EnsemblPlants" id="KQL00998"/>
    </source>
</evidence>
<sequence length="71" mass="8536">MATKSLLQETQFWHRTKMKTQDSGDVTTKELCRHWSQLWLALWHKHEALRQDFASSELGVMLKSRAQWIYM</sequence>
<dbReference type="Gramene" id="KQL00998">
    <property type="protein sequence ID" value="KQL00998"/>
    <property type="gene ID" value="SETIT_014792mg"/>
</dbReference>